<dbReference type="AlphaFoldDB" id="A0A0M9A0K3"/>
<keyword evidence="2" id="KW-1185">Reference proteome</keyword>
<evidence type="ECO:0000313" key="2">
    <source>
        <dbReference type="Proteomes" id="UP000053105"/>
    </source>
</evidence>
<sequence length="240" mass="27071">MKISIAKIMKMFIGGLSWQTSPVPLATTGNSLSEKLMETGYVNTNSTALPVTSDNCSTVLQILALSLRNLKHLQTTSNVYFDATKRDVGRIYIDKPSLDKKRFPKHTWHTEREVVTQSTAPKKIAELRRGEIVDKLNFHLCIDTFTDQNPSSSQKSTTLFRKIQLDASYAWVVRVVAAKSKMFPAFITLPDYPDHRRQLLSLHFITESDFSGELPNMIPERCRSHTCGFHSLGCFSESAV</sequence>
<accession>A0A0M9A0K3</accession>
<dbReference type="EMBL" id="KQ435794">
    <property type="protein sequence ID" value="KOX73896.1"/>
    <property type="molecule type" value="Genomic_DNA"/>
</dbReference>
<proteinExistence type="predicted"/>
<dbReference type="Proteomes" id="UP000053105">
    <property type="component" value="Unassembled WGS sequence"/>
</dbReference>
<name>A0A0M9A0K3_9HYME</name>
<protein>
    <submittedName>
        <fullName evidence="1">Uncharacterized protein</fullName>
    </submittedName>
</protein>
<reference evidence="1 2" key="1">
    <citation type="submission" date="2015-07" db="EMBL/GenBank/DDBJ databases">
        <title>The genome of Melipona quadrifasciata.</title>
        <authorList>
            <person name="Pan H."/>
            <person name="Kapheim K."/>
        </authorList>
    </citation>
    <scope>NUCLEOTIDE SEQUENCE [LARGE SCALE GENOMIC DNA]</scope>
    <source>
        <strain evidence="1">0111107301</strain>
        <tissue evidence="1">Whole body</tissue>
    </source>
</reference>
<organism evidence="1 2">
    <name type="scientific">Melipona quadrifasciata</name>
    <dbReference type="NCBI Taxonomy" id="166423"/>
    <lineage>
        <taxon>Eukaryota</taxon>
        <taxon>Metazoa</taxon>
        <taxon>Ecdysozoa</taxon>
        <taxon>Arthropoda</taxon>
        <taxon>Hexapoda</taxon>
        <taxon>Insecta</taxon>
        <taxon>Pterygota</taxon>
        <taxon>Neoptera</taxon>
        <taxon>Endopterygota</taxon>
        <taxon>Hymenoptera</taxon>
        <taxon>Apocrita</taxon>
        <taxon>Aculeata</taxon>
        <taxon>Apoidea</taxon>
        <taxon>Anthophila</taxon>
        <taxon>Apidae</taxon>
        <taxon>Melipona</taxon>
    </lineage>
</organism>
<gene>
    <name evidence="1" type="ORF">WN51_13974</name>
</gene>
<evidence type="ECO:0000313" key="1">
    <source>
        <dbReference type="EMBL" id="KOX73896.1"/>
    </source>
</evidence>